<name>F0WV17_9STRA</name>
<gene>
    <name evidence="4" type="primary">AlNc14C285G10162</name>
    <name evidence="4" type="ORF">ALNC14_113970</name>
</gene>
<evidence type="ECO:0000259" key="3">
    <source>
        <dbReference type="Pfam" id="PF03221"/>
    </source>
</evidence>
<dbReference type="Pfam" id="PF03221">
    <property type="entry name" value="HTH_Tnp_Tc5"/>
    <property type="match status" value="1"/>
</dbReference>
<evidence type="ECO:0000256" key="1">
    <source>
        <dbReference type="ARBA" id="ARBA00023125"/>
    </source>
</evidence>
<feature type="region of interest" description="Disordered" evidence="2">
    <location>
        <begin position="1"/>
        <end position="21"/>
    </location>
</feature>
<dbReference type="HOGENOM" id="CLU_031434_2_0_1"/>
<sequence>MPRGRKQSPGGQGRQKTKYSRANDIYGKKLDVINHLFQTNDMQRTLGKFYGHLSPDKRETKRKLIYAWAKQRTHIEDMRCVTTGASQKSTREIGTATVISREGIPISAPMLQLKAQSVADDEGVLSDVFTGAWSWRNLFLKRHGLSFRTRTR</sequence>
<dbReference type="GO" id="GO:0003677">
    <property type="term" value="F:DNA binding"/>
    <property type="evidence" value="ECO:0007669"/>
    <property type="project" value="UniProtKB-KW"/>
</dbReference>
<evidence type="ECO:0000256" key="2">
    <source>
        <dbReference type="SAM" id="MobiDB-lite"/>
    </source>
</evidence>
<organism evidence="4">
    <name type="scientific">Albugo laibachii Nc14</name>
    <dbReference type="NCBI Taxonomy" id="890382"/>
    <lineage>
        <taxon>Eukaryota</taxon>
        <taxon>Sar</taxon>
        <taxon>Stramenopiles</taxon>
        <taxon>Oomycota</taxon>
        <taxon>Peronosporomycetes</taxon>
        <taxon>Albuginales</taxon>
        <taxon>Albuginaceae</taxon>
        <taxon>Albugo</taxon>
    </lineage>
</organism>
<dbReference type="AlphaFoldDB" id="F0WV17"/>
<reference evidence="4" key="2">
    <citation type="submission" date="2011-02" db="EMBL/GenBank/DDBJ databases">
        <authorList>
            <person name="MacLean D."/>
        </authorList>
    </citation>
    <scope>NUCLEOTIDE SEQUENCE</scope>
</reference>
<feature type="domain" description="HTH CENPB-type" evidence="3">
    <location>
        <begin position="101"/>
        <end position="148"/>
    </location>
</feature>
<reference evidence="4" key="1">
    <citation type="journal article" date="2011" name="PLoS Biol.">
        <title>Gene gain and loss during evolution of obligate parasitism in the white rust pathogen of Arabidopsis thaliana.</title>
        <authorList>
            <person name="Kemen E."/>
            <person name="Gardiner A."/>
            <person name="Schultz-Larsen T."/>
            <person name="Kemen A.C."/>
            <person name="Balmuth A.L."/>
            <person name="Robert-Seilaniantz A."/>
            <person name="Bailey K."/>
            <person name="Holub E."/>
            <person name="Studholme D.J."/>
            <person name="Maclean D."/>
            <person name="Jones J.D."/>
        </authorList>
    </citation>
    <scope>NUCLEOTIDE SEQUENCE</scope>
</reference>
<dbReference type="EMBL" id="FR824330">
    <property type="protein sequence ID" value="CCA25253.1"/>
    <property type="molecule type" value="Genomic_DNA"/>
</dbReference>
<proteinExistence type="predicted"/>
<accession>F0WV17</accession>
<keyword evidence="1" id="KW-0238">DNA-binding</keyword>
<evidence type="ECO:0000313" key="4">
    <source>
        <dbReference type="EMBL" id="CCA25253.1"/>
    </source>
</evidence>
<dbReference type="InterPro" id="IPR006600">
    <property type="entry name" value="HTH_CenpB_DNA-bd_dom"/>
</dbReference>
<protein>
    <submittedName>
        <fullName evidence="4">Uncharacterized protein AlNc14C285G10162</fullName>
    </submittedName>
</protein>